<evidence type="ECO:0000256" key="4">
    <source>
        <dbReference type="ARBA" id="ARBA00023163"/>
    </source>
</evidence>
<dbReference type="InterPro" id="IPR047788">
    <property type="entry name" value="LysR-like_Sec_metab"/>
</dbReference>
<dbReference type="PROSITE" id="PS50931">
    <property type="entry name" value="HTH_LYSR"/>
    <property type="match status" value="1"/>
</dbReference>
<dbReference type="InterPro" id="IPR000847">
    <property type="entry name" value="LysR_HTH_N"/>
</dbReference>
<dbReference type="SUPFAM" id="SSF53850">
    <property type="entry name" value="Periplasmic binding protein-like II"/>
    <property type="match status" value="1"/>
</dbReference>
<evidence type="ECO:0000256" key="2">
    <source>
        <dbReference type="ARBA" id="ARBA00023015"/>
    </source>
</evidence>
<dbReference type="PANTHER" id="PTHR30126:SF64">
    <property type="entry name" value="HTH-TYPE TRANSCRIPTIONAL REGULATOR CITR"/>
    <property type="match status" value="1"/>
</dbReference>
<dbReference type="Pfam" id="PF03466">
    <property type="entry name" value="LysR_substrate"/>
    <property type="match status" value="1"/>
</dbReference>
<keyword evidence="2" id="KW-0805">Transcription regulation</keyword>
<dbReference type="InterPro" id="IPR005119">
    <property type="entry name" value="LysR_subst-bd"/>
</dbReference>
<dbReference type="GO" id="GO:0000976">
    <property type="term" value="F:transcription cis-regulatory region binding"/>
    <property type="evidence" value="ECO:0007669"/>
    <property type="project" value="TreeGrafter"/>
</dbReference>
<comment type="caution">
    <text evidence="6">The sequence shown here is derived from an EMBL/GenBank/DDBJ whole genome shotgun (WGS) entry which is preliminary data.</text>
</comment>
<evidence type="ECO:0000256" key="1">
    <source>
        <dbReference type="ARBA" id="ARBA00009437"/>
    </source>
</evidence>
<dbReference type="Gene3D" id="1.10.10.10">
    <property type="entry name" value="Winged helix-like DNA-binding domain superfamily/Winged helix DNA-binding domain"/>
    <property type="match status" value="1"/>
</dbReference>
<accession>A0A7C4ASW3</accession>
<comment type="similarity">
    <text evidence="1">Belongs to the LysR transcriptional regulatory family.</text>
</comment>
<keyword evidence="3" id="KW-0238">DNA-binding</keyword>
<feature type="domain" description="HTH lysR-type" evidence="5">
    <location>
        <begin position="1"/>
        <end position="58"/>
    </location>
</feature>
<dbReference type="InterPro" id="IPR036388">
    <property type="entry name" value="WH-like_DNA-bd_sf"/>
</dbReference>
<evidence type="ECO:0000259" key="5">
    <source>
        <dbReference type="PROSITE" id="PS50931"/>
    </source>
</evidence>
<dbReference type="CDD" id="cd08420">
    <property type="entry name" value="PBP2_CysL_like"/>
    <property type="match status" value="1"/>
</dbReference>
<keyword evidence="4" id="KW-0804">Transcription</keyword>
<organism evidence="6">
    <name type="scientific">Desulfomonile tiedjei</name>
    <dbReference type="NCBI Taxonomy" id="2358"/>
    <lineage>
        <taxon>Bacteria</taxon>
        <taxon>Pseudomonadati</taxon>
        <taxon>Thermodesulfobacteriota</taxon>
        <taxon>Desulfomonilia</taxon>
        <taxon>Desulfomonilales</taxon>
        <taxon>Desulfomonilaceae</taxon>
        <taxon>Desulfomonile</taxon>
    </lineage>
</organism>
<reference evidence="6" key="1">
    <citation type="journal article" date="2020" name="mSystems">
        <title>Genome- and Community-Level Interaction Insights into Carbon Utilization and Element Cycling Functions of Hydrothermarchaeota in Hydrothermal Sediment.</title>
        <authorList>
            <person name="Zhou Z."/>
            <person name="Liu Y."/>
            <person name="Xu W."/>
            <person name="Pan J."/>
            <person name="Luo Z.H."/>
            <person name="Li M."/>
        </authorList>
    </citation>
    <scope>NUCLEOTIDE SEQUENCE [LARGE SCALE GENOMIC DNA]</scope>
    <source>
        <strain evidence="6">SpSt-769</strain>
    </source>
</reference>
<dbReference type="PRINTS" id="PR00039">
    <property type="entry name" value="HTHLYSR"/>
</dbReference>
<protein>
    <submittedName>
        <fullName evidence="6">LysR family transcriptional regulator</fullName>
    </submittedName>
</protein>
<dbReference type="FunFam" id="1.10.10.10:FF:000001">
    <property type="entry name" value="LysR family transcriptional regulator"/>
    <property type="match status" value="1"/>
</dbReference>
<dbReference type="GO" id="GO:0003700">
    <property type="term" value="F:DNA-binding transcription factor activity"/>
    <property type="evidence" value="ECO:0007669"/>
    <property type="project" value="InterPro"/>
</dbReference>
<name>A0A7C4ASW3_9BACT</name>
<proteinExistence type="inferred from homology"/>
<dbReference type="Pfam" id="PF00126">
    <property type="entry name" value="HTH_1"/>
    <property type="match status" value="1"/>
</dbReference>
<dbReference type="InterPro" id="IPR036390">
    <property type="entry name" value="WH_DNA-bd_sf"/>
</dbReference>
<dbReference type="SUPFAM" id="SSF46785">
    <property type="entry name" value="Winged helix' DNA-binding domain"/>
    <property type="match status" value="1"/>
</dbReference>
<gene>
    <name evidence="6" type="ORF">ENV54_11280</name>
</gene>
<dbReference type="NCBIfam" id="NF040786">
    <property type="entry name" value="LysR_Sec_metab"/>
    <property type="match status" value="1"/>
</dbReference>
<evidence type="ECO:0000256" key="3">
    <source>
        <dbReference type="ARBA" id="ARBA00023125"/>
    </source>
</evidence>
<evidence type="ECO:0000313" key="6">
    <source>
        <dbReference type="EMBL" id="HGH61866.1"/>
    </source>
</evidence>
<dbReference type="EMBL" id="DTGT01000364">
    <property type="protein sequence ID" value="HGH61866.1"/>
    <property type="molecule type" value="Genomic_DNA"/>
</dbReference>
<dbReference type="AlphaFoldDB" id="A0A7C4ASW3"/>
<dbReference type="PANTHER" id="PTHR30126">
    <property type="entry name" value="HTH-TYPE TRANSCRIPTIONAL REGULATOR"/>
    <property type="match status" value="1"/>
</dbReference>
<sequence length="303" mass="34059">MDTRRLEVFCKVFELRSFTKAAEALSLSQPTVSEHIRLLEKSLGETLIDRLGREVLPTPAGHVFYRYAVHIIQALQESMQALSQFKGRLEGKLVLGASTIPGTYILPRFIGSFKSAHPAIKLTLRIGDTGDVVEGVLDGTLEAGIVGFKWNDRRLISEEIFSDELVLAVHRDHEWATRKEIVLSELIGQPFILREKGSGTRMVLRNIMEEHGLELERLSVVAEMGSTEAVRQGLRAGIGISILSKQAVQEDFQLGHLVHVEIQGIRFFRPMHLTLRKNRQLTPLCQAFLDHLRNNVQSSHATQ</sequence>
<dbReference type="Gene3D" id="3.40.190.290">
    <property type="match status" value="1"/>
</dbReference>